<dbReference type="PRINTS" id="PR00154">
    <property type="entry name" value="AMPBINDING"/>
</dbReference>
<comment type="similarity">
    <text evidence="1">Belongs to the ATP-dependent AMP-binding enzyme family.</text>
</comment>
<dbReference type="PANTHER" id="PTHR43201:SF5">
    <property type="entry name" value="MEDIUM-CHAIN ACYL-COA LIGASE ACSF2, MITOCHONDRIAL"/>
    <property type="match status" value="1"/>
</dbReference>
<name>A0A382SGD4_9ZZZZ</name>
<dbReference type="InterPro" id="IPR000873">
    <property type="entry name" value="AMP-dep_synth/lig_dom"/>
</dbReference>
<evidence type="ECO:0000313" key="4">
    <source>
        <dbReference type="EMBL" id="SVD08926.1"/>
    </source>
</evidence>
<accession>A0A382SGD4</accession>
<dbReference type="PANTHER" id="PTHR43201">
    <property type="entry name" value="ACYL-COA SYNTHETASE"/>
    <property type="match status" value="1"/>
</dbReference>
<reference evidence="4" key="1">
    <citation type="submission" date="2018-05" db="EMBL/GenBank/DDBJ databases">
        <authorList>
            <person name="Lanie J.A."/>
            <person name="Ng W.-L."/>
            <person name="Kazmierczak K.M."/>
            <person name="Andrzejewski T.M."/>
            <person name="Davidsen T.M."/>
            <person name="Wayne K.J."/>
            <person name="Tettelin H."/>
            <person name="Glass J.I."/>
            <person name="Rusch D."/>
            <person name="Podicherti R."/>
            <person name="Tsui H.-C.T."/>
            <person name="Winkler M.E."/>
        </authorList>
    </citation>
    <scope>NUCLEOTIDE SEQUENCE</scope>
</reference>
<feature type="non-terminal residue" evidence="4">
    <location>
        <position position="1"/>
    </location>
</feature>
<keyword evidence="2" id="KW-0436">Ligase</keyword>
<evidence type="ECO:0000256" key="2">
    <source>
        <dbReference type="ARBA" id="ARBA00022598"/>
    </source>
</evidence>
<dbReference type="AlphaFoldDB" id="A0A382SGD4"/>
<dbReference type="InterPro" id="IPR042099">
    <property type="entry name" value="ANL_N_sf"/>
</dbReference>
<protein>
    <recommendedName>
        <fullName evidence="3">AMP-dependent synthetase/ligase domain-containing protein</fullName>
    </recommendedName>
</protein>
<sequence length="242" mass="27645">MSLAKHQQISKNIKIDYNNIRELFYEKVKARADEIFLICPGENTVEFTYIELNSLIKNTYNIFRSLELKTRDRVSLIFHNSPEFVALYFSALCFGLTAVPINPDITSKEMRYIINDSKSKAIFYSNVLESKIKNIKNLGDVKLKKITSINDQEFSLKNEDSFEENEIFVHDTAVIIYTSGTTGNPKGVILSHLNMLSDSKCVAEWFHFDTKTRTLCILPLYHNNGQIPTLLAPLYQGGSTVI</sequence>
<dbReference type="Pfam" id="PF00501">
    <property type="entry name" value="AMP-binding"/>
    <property type="match status" value="1"/>
</dbReference>
<dbReference type="PROSITE" id="PS00455">
    <property type="entry name" value="AMP_BINDING"/>
    <property type="match status" value="1"/>
</dbReference>
<dbReference type="InterPro" id="IPR020459">
    <property type="entry name" value="AMP-binding"/>
</dbReference>
<dbReference type="InterPro" id="IPR020845">
    <property type="entry name" value="AMP-binding_CS"/>
</dbReference>
<evidence type="ECO:0000259" key="3">
    <source>
        <dbReference type="Pfam" id="PF00501"/>
    </source>
</evidence>
<dbReference type="GO" id="GO:0006631">
    <property type="term" value="P:fatty acid metabolic process"/>
    <property type="evidence" value="ECO:0007669"/>
    <property type="project" value="TreeGrafter"/>
</dbReference>
<proteinExistence type="inferred from homology"/>
<dbReference type="EMBL" id="UINC01128891">
    <property type="protein sequence ID" value="SVD08926.1"/>
    <property type="molecule type" value="Genomic_DNA"/>
</dbReference>
<feature type="non-terminal residue" evidence="4">
    <location>
        <position position="242"/>
    </location>
</feature>
<evidence type="ECO:0000256" key="1">
    <source>
        <dbReference type="ARBA" id="ARBA00006432"/>
    </source>
</evidence>
<gene>
    <name evidence="4" type="ORF">METZ01_LOCUS361780</name>
</gene>
<dbReference type="Gene3D" id="3.40.50.12780">
    <property type="entry name" value="N-terminal domain of ligase-like"/>
    <property type="match status" value="1"/>
</dbReference>
<dbReference type="SUPFAM" id="SSF56801">
    <property type="entry name" value="Acetyl-CoA synthetase-like"/>
    <property type="match status" value="1"/>
</dbReference>
<organism evidence="4">
    <name type="scientific">marine metagenome</name>
    <dbReference type="NCBI Taxonomy" id="408172"/>
    <lineage>
        <taxon>unclassified sequences</taxon>
        <taxon>metagenomes</taxon>
        <taxon>ecological metagenomes</taxon>
    </lineage>
</organism>
<dbReference type="GO" id="GO:0031956">
    <property type="term" value="F:medium-chain fatty acid-CoA ligase activity"/>
    <property type="evidence" value="ECO:0007669"/>
    <property type="project" value="TreeGrafter"/>
</dbReference>
<feature type="domain" description="AMP-dependent synthetase/ligase" evidence="3">
    <location>
        <begin position="25"/>
        <end position="242"/>
    </location>
</feature>